<gene>
    <name evidence="2" type="ORF">JCM19235_7097</name>
</gene>
<dbReference type="Gene3D" id="1.10.10.650">
    <property type="entry name" value="RuvA domain 2-like"/>
    <property type="match status" value="1"/>
</dbReference>
<comment type="caution">
    <text evidence="2">The sequence shown here is derived from an EMBL/GenBank/DDBJ whole genome shotgun (WGS) entry which is preliminary data.</text>
</comment>
<keyword evidence="3" id="KW-1185">Reference proteome</keyword>
<dbReference type="Pfam" id="PF09371">
    <property type="entry name" value="Tex_N"/>
    <property type="match status" value="1"/>
</dbReference>
<sequence length="58" mass="6357">MSQAICQLIAKELNVSYKQVEAAVTLIDDGNTVPFIARYRKEVTGGLDDTQLRTSTLA</sequence>
<organism evidence="2 3">
    <name type="scientific">Vibrio maritimus</name>
    <dbReference type="NCBI Taxonomy" id="990268"/>
    <lineage>
        <taxon>Bacteria</taxon>
        <taxon>Pseudomonadati</taxon>
        <taxon>Pseudomonadota</taxon>
        <taxon>Gammaproteobacteria</taxon>
        <taxon>Vibrionales</taxon>
        <taxon>Vibrionaceae</taxon>
        <taxon>Vibrio</taxon>
    </lineage>
</organism>
<feature type="domain" description="Tex-like protein N-terminal" evidence="1">
    <location>
        <begin position="4"/>
        <end position="54"/>
    </location>
</feature>
<evidence type="ECO:0000259" key="1">
    <source>
        <dbReference type="Pfam" id="PF09371"/>
    </source>
</evidence>
<dbReference type="InterPro" id="IPR018974">
    <property type="entry name" value="Tex-like_N"/>
</dbReference>
<dbReference type="AlphaFoldDB" id="A0A090SV41"/>
<dbReference type="STRING" id="990268.JCM19235_7097"/>
<evidence type="ECO:0000313" key="3">
    <source>
        <dbReference type="Proteomes" id="UP000029228"/>
    </source>
</evidence>
<dbReference type="InterPro" id="IPR023319">
    <property type="entry name" value="Tex-like_HTH_dom_sf"/>
</dbReference>
<accession>A0A090SV41</accession>
<dbReference type="SUPFAM" id="SSF158832">
    <property type="entry name" value="Tex N-terminal region-like"/>
    <property type="match status" value="1"/>
</dbReference>
<name>A0A090SV41_9VIBR</name>
<protein>
    <submittedName>
        <fullName evidence="2">Transcription accessory protein</fullName>
    </submittedName>
</protein>
<proteinExistence type="predicted"/>
<dbReference type="EMBL" id="BBMR01000019">
    <property type="protein sequence ID" value="GAL23202.1"/>
    <property type="molecule type" value="Genomic_DNA"/>
</dbReference>
<evidence type="ECO:0000313" key="2">
    <source>
        <dbReference type="EMBL" id="GAL23202.1"/>
    </source>
</evidence>
<reference evidence="2 3" key="2">
    <citation type="submission" date="2014-09" db="EMBL/GenBank/DDBJ databases">
        <authorList>
            <consortium name="NBRP consortium"/>
            <person name="Sawabe T."/>
            <person name="Meirelles P."/>
            <person name="Nakanishi M."/>
            <person name="Sayaka M."/>
            <person name="Hattori M."/>
            <person name="Ohkuma M."/>
        </authorList>
    </citation>
    <scope>NUCLEOTIDE SEQUENCE [LARGE SCALE GENOMIC DNA]</scope>
    <source>
        <strain evidence="3">JCM19235</strain>
    </source>
</reference>
<dbReference type="Proteomes" id="UP000029228">
    <property type="component" value="Unassembled WGS sequence"/>
</dbReference>
<reference evidence="2 3" key="1">
    <citation type="submission" date="2014-09" db="EMBL/GenBank/DDBJ databases">
        <title>Vibrio maritimus JCM 19235. (C45) whole genome shotgun sequence.</title>
        <authorList>
            <person name="Sawabe T."/>
            <person name="Meirelles P."/>
            <person name="Nakanishi M."/>
            <person name="Sayaka M."/>
            <person name="Hattori M."/>
            <person name="Ohkuma M."/>
        </authorList>
    </citation>
    <scope>NUCLEOTIDE SEQUENCE [LARGE SCALE GENOMIC DNA]</scope>
    <source>
        <strain evidence="3">JCM19235</strain>
    </source>
</reference>